<reference evidence="6 7" key="1">
    <citation type="submission" date="2019-10" db="EMBL/GenBank/DDBJ databases">
        <title>Evaluation of single-gene subtyping targets for Pseudomonas.</title>
        <authorList>
            <person name="Reichler S.J."/>
            <person name="Orsi R.H."/>
            <person name="Wiedmann M."/>
            <person name="Martin N.H."/>
            <person name="Murphy S.I."/>
        </authorList>
    </citation>
    <scope>NUCLEOTIDE SEQUENCE</scope>
    <source>
        <strain evidence="2 8">FSL R10-0802</strain>
        <strain evidence="4 7">FSL R10-1594</strain>
        <strain evidence="5 6">FSL R10-1984</strain>
        <strain evidence="3">FSL R10-2339</strain>
    </source>
</reference>
<organism evidence="3">
    <name type="scientific">Pseudomonas helleri</name>
    <dbReference type="NCBI Taxonomy" id="1608996"/>
    <lineage>
        <taxon>Bacteria</taxon>
        <taxon>Pseudomonadati</taxon>
        <taxon>Pseudomonadota</taxon>
        <taxon>Gammaproteobacteria</taxon>
        <taxon>Pseudomonadales</taxon>
        <taxon>Pseudomonadaceae</taxon>
        <taxon>Pseudomonas</taxon>
    </lineage>
</organism>
<gene>
    <name evidence="4" type="ORF">GHN41_09860</name>
    <name evidence="3" type="ORF">GHN86_20595</name>
    <name evidence="2" type="ORF">GHN94_08755</name>
    <name evidence="5" type="ORF">GHO29_07260</name>
</gene>
<evidence type="ECO:0000313" key="7">
    <source>
        <dbReference type="Proteomes" id="UP000443000"/>
    </source>
</evidence>
<dbReference type="AlphaFoldDB" id="A0A6A7Z180"/>
<dbReference type="EMBL" id="WIVT01000009">
    <property type="protein sequence ID" value="MQU16743.1"/>
    <property type="molecule type" value="Genomic_DNA"/>
</dbReference>
<dbReference type="EMBL" id="WIWC01000048">
    <property type="protein sequence ID" value="MQT82443.1"/>
    <property type="molecule type" value="Genomic_DNA"/>
</dbReference>
<proteinExistence type="predicted"/>
<feature type="transmembrane region" description="Helical" evidence="1">
    <location>
        <begin position="136"/>
        <end position="158"/>
    </location>
</feature>
<accession>A0A6A7Z180</accession>
<dbReference type="Proteomes" id="UP000443000">
    <property type="component" value="Unassembled WGS sequence"/>
</dbReference>
<keyword evidence="1" id="KW-1133">Transmembrane helix</keyword>
<dbReference type="Proteomes" id="UP000713985">
    <property type="component" value="Unassembled WGS sequence"/>
</dbReference>
<sequence length="173" mass="19470">MFEDAGTWWSVVKKTGSSLLGAMCGAVLTYFLVWENRDFLVLSVAILFALALLLVGYTAYLFKKPADRTASADFFRYCVRDALKTLFNTILFATATFKLGLCIYAYKSTADDSFYQTLDEAIQRQISFYNPLEQGLWTVLFASVIYLLFNSIVNYITADSEKKAKELKSGSAK</sequence>
<evidence type="ECO:0000313" key="4">
    <source>
        <dbReference type="EMBL" id="MQU16743.1"/>
    </source>
</evidence>
<keyword evidence="8" id="KW-1185">Reference proteome</keyword>
<evidence type="ECO:0000256" key="1">
    <source>
        <dbReference type="SAM" id="Phobius"/>
    </source>
</evidence>
<dbReference type="RefSeq" id="WP_153378164.1">
    <property type="nucleotide sequence ID" value="NZ_CAXAOS010000001.1"/>
</dbReference>
<evidence type="ECO:0000313" key="5">
    <source>
        <dbReference type="EMBL" id="MQU26285.1"/>
    </source>
</evidence>
<feature type="transmembrane region" description="Helical" evidence="1">
    <location>
        <begin position="16"/>
        <end position="33"/>
    </location>
</feature>
<dbReference type="Proteomes" id="UP000437970">
    <property type="component" value="Unassembled WGS sequence"/>
</dbReference>
<evidence type="ECO:0008006" key="9">
    <source>
        <dbReference type="Google" id="ProtNLM"/>
    </source>
</evidence>
<protein>
    <recommendedName>
        <fullName evidence="9">DUF4199 family protein</fullName>
    </recommendedName>
</protein>
<keyword evidence="1" id="KW-0812">Transmembrane</keyword>
<evidence type="ECO:0000313" key="6">
    <source>
        <dbReference type="Proteomes" id="UP000437970"/>
    </source>
</evidence>
<dbReference type="EMBL" id="WIVW01000005">
    <property type="protein sequence ID" value="MQU26285.1"/>
    <property type="molecule type" value="Genomic_DNA"/>
</dbReference>
<evidence type="ECO:0000313" key="8">
    <source>
        <dbReference type="Proteomes" id="UP000713985"/>
    </source>
</evidence>
<evidence type="ECO:0000313" key="2">
    <source>
        <dbReference type="EMBL" id="MQT25918.1"/>
    </source>
</evidence>
<comment type="caution">
    <text evidence="3">The sequence shown here is derived from an EMBL/GenBank/DDBJ whole genome shotgun (WGS) entry which is preliminary data.</text>
</comment>
<evidence type="ECO:0000313" key="3">
    <source>
        <dbReference type="EMBL" id="MQT82443.1"/>
    </source>
</evidence>
<dbReference type="EMBL" id="WIWP01000010">
    <property type="protein sequence ID" value="MQT25918.1"/>
    <property type="molecule type" value="Genomic_DNA"/>
</dbReference>
<name>A0A6A7Z180_9PSED</name>
<feature type="transmembrane region" description="Helical" evidence="1">
    <location>
        <begin position="39"/>
        <end position="62"/>
    </location>
</feature>
<keyword evidence="1" id="KW-0472">Membrane</keyword>